<reference evidence="2" key="2">
    <citation type="submission" date="2020-05" db="UniProtKB">
        <authorList>
            <consortium name="EnsemblMetazoa"/>
        </authorList>
    </citation>
    <scope>IDENTIFICATION</scope>
    <source>
        <strain evidence="2">IAEA</strain>
    </source>
</reference>
<dbReference type="AlphaFoldDB" id="A0A1B0AW45"/>
<evidence type="ECO:0000313" key="3">
    <source>
        <dbReference type="Proteomes" id="UP000092460"/>
    </source>
</evidence>
<feature type="transmembrane region" description="Helical" evidence="1">
    <location>
        <begin position="40"/>
        <end position="59"/>
    </location>
</feature>
<evidence type="ECO:0000313" key="2">
    <source>
        <dbReference type="EnsemblMetazoa" id="GPPI010657-PA"/>
    </source>
</evidence>
<name>A0A1B0AW45_9MUSC</name>
<reference evidence="3" key="1">
    <citation type="submission" date="2015-01" db="EMBL/GenBank/DDBJ databases">
        <authorList>
            <person name="Aksoy S."/>
            <person name="Warren W."/>
            <person name="Wilson R.K."/>
        </authorList>
    </citation>
    <scope>NUCLEOTIDE SEQUENCE [LARGE SCALE GENOMIC DNA]</scope>
    <source>
        <strain evidence="3">IAEA</strain>
    </source>
</reference>
<sequence length="84" mass="9720">MQRRQRLSCYVISLSLVPLCVYAFSLWFHCINNNWILCQANMSLKGITCTQLVVVLLFWKCVPHAFLVRLTDVQAIFKIVKVSS</sequence>
<dbReference type="EnsemblMetazoa" id="GPPI010657-RA">
    <property type="protein sequence ID" value="GPPI010657-PA"/>
    <property type="gene ID" value="GPPI010657"/>
</dbReference>
<keyword evidence="1" id="KW-0812">Transmembrane</keyword>
<keyword evidence="1" id="KW-0472">Membrane</keyword>
<dbReference type="EMBL" id="JXJN01004478">
    <property type="status" value="NOT_ANNOTATED_CDS"/>
    <property type="molecule type" value="Genomic_DNA"/>
</dbReference>
<evidence type="ECO:0000256" key="1">
    <source>
        <dbReference type="SAM" id="Phobius"/>
    </source>
</evidence>
<protein>
    <submittedName>
        <fullName evidence="2">Uncharacterized protein</fullName>
    </submittedName>
</protein>
<dbReference type="Proteomes" id="UP000092460">
    <property type="component" value="Unassembled WGS sequence"/>
</dbReference>
<keyword evidence="3" id="KW-1185">Reference proteome</keyword>
<accession>A0A1B0AW45</accession>
<dbReference type="VEuPathDB" id="VectorBase:GPPI010657"/>
<organism evidence="2 3">
    <name type="scientific">Glossina palpalis gambiensis</name>
    <dbReference type="NCBI Taxonomy" id="67801"/>
    <lineage>
        <taxon>Eukaryota</taxon>
        <taxon>Metazoa</taxon>
        <taxon>Ecdysozoa</taxon>
        <taxon>Arthropoda</taxon>
        <taxon>Hexapoda</taxon>
        <taxon>Insecta</taxon>
        <taxon>Pterygota</taxon>
        <taxon>Neoptera</taxon>
        <taxon>Endopterygota</taxon>
        <taxon>Diptera</taxon>
        <taxon>Brachycera</taxon>
        <taxon>Muscomorpha</taxon>
        <taxon>Hippoboscoidea</taxon>
        <taxon>Glossinidae</taxon>
        <taxon>Glossina</taxon>
    </lineage>
</organism>
<proteinExistence type="predicted"/>
<keyword evidence="1" id="KW-1133">Transmembrane helix</keyword>
<feature type="transmembrane region" description="Helical" evidence="1">
    <location>
        <begin position="7"/>
        <end position="28"/>
    </location>
</feature>